<keyword evidence="4" id="KW-1185">Reference proteome</keyword>
<keyword evidence="2" id="KW-1133">Transmembrane helix</keyword>
<comment type="caution">
    <text evidence="3">The sequence shown here is derived from an EMBL/GenBank/DDBJ whole genome shotgun (WGS) entry which is preliminary data.</text>
</comment>
<dbReference type="AlphaFoldDB" id="A0AA39LNF9"/>
<gene>
    <name evidence="3" type="ORF">QR680_017059</name>
</gene>
<feature type="compositionally biased region" description="Basic and acidic residues" evidence="1">
    <location>
        <begin position="150"/>
        <end position="170"/>
    </location>
</feature>
<feature type="compositionally biased region" description="Polar residues" evidence="1">
    <location>
        <begin position="123"/>
        <end position="148"/>
    </location>
</feature>
<protein>
    <submittedName>
        <fullName evidence="3">Uncharacterized protein</fullName>
    </submittedName>
</protein>
<name>A0AA39LNF9_9BILA</name>
<reference evidence="3" key="1">
    <citation type="submission" date="2023-06" db="EMBL/GenBank/DDBJ databases">
        <title>Genomic analysis of the entomopathogenic nematode Steinernema hermaphroditum.</title>
        <authorList>
            <person name="Schwarz E.M."/>
            <person name="Heppert J.K."/>
            <person name="Baniya A."/>
            <person name="Schwartz H.T."/>
            <person name="Tan C.-H."/>
            <person name="Antoshechkin I."/>
            <person name="Sternberg P.W."/>
            <person name="Goodrich-Blair H."/>
            <person name="Dillman A.R."/>
        </authorList>
    </citation>
    <scope>NUCLEOTIDE SEQUENCE</scope>
    <source>
        <strain evidence="3">PS9179</strain>
        <tissue evidence="3">Whole animal</tissue>
    </source>
</reference>
<feature type="region of interest" description="Disordered" evidence="1">
    <location>
        <begin position="78"/>
        <end position="170"/>
    </location>
</feature>
<accession>A0AA39LNF9</accession>
<keyword evidence="2" id="KW-0812">Transmembrane</keyword>
<feature type="compositionally biased region" description="Polar residues" evidence="1">
    <location>
        <begin position="78"/>
        <end position="96"/>
    </location>
</feature>
<evidence type="ECO:0000313" key="3">
    <source>
        <dbReference type="EMBL" id="KAK0403668.1"/>
    </source>
</evidence>
<feature type="transmembrane region" description="Helical" evidence="2">
    <location>
        <begin position="51"/>
        <end position="73"/>
    </location>
</feature>
<proteinExistence type="predicted"/>
<organism evidence="3 4">
    <name type="scientific">Steinernema hermaphroditum</name>
    <dbReference type="NCBI Taxonomy" id="289476"/>
    <lineage>
        <taxon>Eukaryota</taxon>
        <taxon>Metazoa</taxon>
        <taxon>Ecdysozoa</taxon>
        <taxon>Nematoda</taxon>
        <taxon>Chromadorea</taxon>
        <taxon>Rhabditida</taxon>
        <taxon>Tylenchina</taxon>
        <taxon>Panagrolaimomorpha</taxon>
        <taxon>Strongyloidoidea</taxon>
        <taxon>Steinernematidae</taxon>
        <taxon>Steinernema</taxon>
    </lineage>
</organism>
<evidence type="ECO:0000256" key="1">
    <source>
        <dbReference type="SAM" id="MobiDB-lite"/>
    </source>
</evidence>
<dbReference type="EMBL" id="JAUCMV010000004">
    <property type="protein sequence ID" value="KAK0403668.1"/>
    <property type="molecule type" value="Genomic_DNA"/>
</dbReference>
<evidence type="ECO:0000256" key="2">
    <source>
        <dbReference type="SAM" id="Phobius"/>
    </source>
</evidence>
<sequence>MPLKCDPTPRILQKADTLQRCLQTLLAARHSPPFEPASGRTPHFQIVFLNAMAPLVELLAALLSAALLPLVVFGCSSAKSKPASTPNTSGAVTPTKGQELGTPPKVSPPKGSPKKKKKKETSQCHTMSSNDTDLTSLNMQKIMAQTQAEVDLKAKNPAESKKPLNRAREH</sequence>
<keyword evidence="2" id="KW-0472">Membrane</keyword>
<dbReference type="Proteomes" id="UP001175271">
    <property type="component" value="Unassembled WGS sequence"/>
</dbReference>
<evidence type="ECO:0000313" key="4">
    <source>
        <dbReference type="Proteomes" id="UP001175271"/>
    </source>
</evidence>